<name>A0ABT7CPY6_9BACT</name>
<sequence length="204" mass="24151">MITKRTISLYYLSALKYATFGGVFFWLIWLIDTSLDGKEISFYEAPEKLLIFLALFTVLVFIQISFSLVNKKYHHPKLIRKIRRFPAFVELELVKKFRFNEELNCFSGFYKGFELSLDLNLHAKNADKLILTAYVELSETVKNRFTRQKRYEIFIFDDAISISRKLPIFQPYNLMEESLDAFIYDLNESGAKNKVFEIIEDEEE</sequence>
<reference evidence="2 3" key="1">
    <citation type="submission" date="2023-05" db="EMBL/GenBank/DDBJ databases">
        <authorList>
            <person name="Zhang X."/>
        </authorList>
    </citation>
    <scope>NUCLEOTIDE SEQUENCE [LARGE SCALE GENOMIC DNA]</scope>
    <source>
        <strain evidence="2 3">DM2B3-1</strain>
    </source>
</reference>
<evidence type="ECO:0000256" key="1">
    <source>
        <dbReference type="SAM" id="Phobius"/>
    </source>
</evidence>
<feature type="transmembrane region" description="Helical" evidence="1">
    <location>
        <begin position="9"/>
        <end position="29"/>
    </location>
</feature>
<dbReference type="Proteomes" id="UP001228581">
    <property type="component" value="Unassembled WGS sequence"/>
</dbReference>
<keyword evidence="1" id="KW-0812">Transmembrane</keyword>
<dbReference type="EMBL" id="JASJOT010000017">
    <property type="protein sequence ID" value="MDJ1495809.1"/>
    <property type="molecule type" value="Genomic_DNA"/>
</dbReference>
<protein>
    <submittedName>
        <fullName evidence="2">Uncharacterized protein</fullName>
    </submittedName>
</protein>
<evidence type="ECO:0000313" key="2">
    <source>
        <dbReference type="EMBL" id="MDJ1495809.1"/>
    </source>
</evidence>
<keyword evidence="3" id="KW-1185">Reference proteome</keyword>
<organism evidence="2 3">
    <name type="scientific">Xanthocytophaga flava</name>
    <dbReference type="NCBI Taxonomy" id="3048013"/>
    <lineage>
        <taxon>Bacteria</taxon>
        <taxon>Pseudomonadati</taxon>
        <taxon>Bacteroidota</taxon>
        <taxon>Cytophagia</taxon>
        <taxon>Cytophagales</taxon>
        <taxon>Rhodocytophagaceae</taxon>
        <taxon>Xanthocytophaga</taxon>
    </lineage>
</organism>
<keyword evidence="1" id="KW-1133">Transmembrane helix</keyword>
<comment type="caution">
    <text evidence="2">The sequence shown here is derived from an EMBL/GenBank/DDBJ whole genome shotgun (WGS) entry which is preliminary data.</text>
</comment>
<feature type="transmembrane region" description="Helical" evidence="1">
    <location>
        <begin position="49"/>
        <end position="69"/>
    </location>
</feature>
<accession>A0ABT7CPY6</accession>
<gene>
    <name evidence="2" type="ORF">QNI19_22935</name>
</gene>
<keyword evidence="1" id="KW-0472">Membrane</keyword>
<proteinExistence type="predicted"/>
<evidence type="ECO:0000313" key="3">
    <source>
        <dbReference type="Proteomes" id="UP001228581"/>
    </source>
</evidence>